<dbReference type="PANTHER" id="PTHR43569:SF1">
    <property type="entry name" value="BLL3371 PROTEIN"/>
    <property type="match status" value="1"/>
</dbReference>
<comment type="similarity">
    <text evidence="1">Belongs to the metallo-dependent hydrolases superfamily.</text>
</comment>
<evidence type="ECO:0000259" key="2">
    <source>
        <dbReference type="Pfam" id="PF04909"/>
    </source>
</evidence>
<feature type="domain" description="Amidohydrolase-related" evidence="2">
    <location>
        <begin position="24"/>
        <end position="338"/>
    </location>
</feature>
<dbReference type="Gene3D" id="3.20.20.140">
    <property type="entry name" value="Metal-dependent hydrolases"/>
    <property type="match status" value="1"/>
</dbReference>
<dbReference type="EMBL" id="FAXA01000315">
    <property type="protein sequence ID" value="CUV02804.1"/>
    <property type="molecule type" value="Genomic_DNA"/>
</dbReference>
<evidence type="ECO:0000256" key="1">
    <source>
        <dbReference type="ARBA" id="ARBA00038310"/>
    </source>
</evidence>
<dbReference type="InterPro" id="IPR006680">
    <property type="entry name" value="Amidohydro-rel"/>
</dbReference>
<dbReference type="InterPro" id="IPR032466">
    <property type="entry name" value="Metal_Hydrolase"/>
</dbReference>
<dbReference type="PANTHER" id="PTHR43569">
    <property type="entry name" value="AMIDOHYDROLASE"/>
    <property type="match status" value="1"/>
</dbReference>
<accession>A0A160V9P4</accession>
<protein>
    <recommendedName>
        <fullName evidence="2">Amidohydrolase-related domain-containing protein</fullName>
    </recommendedName>
</protein>
<dbReference type="Pfam" id="PF04909">
    <property type="entry name" value="Amidohydro_2"/>
    <property type="match status" value="1"/>
</dbReference>
<sequence length="341" mass="37587">MPYGGNDWLALTPEETLEPNLPICDPHHHFWDYRTARIPFQRYLLHELADDMNSGHNVRSTVFVEARSMYRIDGPDEMKPVGEVEFVQGLAAASANGLYGPGRAAAAIVGHADLNLGDGVKPVLEALQTASPNRFRGIRHTVTWDDNPDVENTPAHKIKGQMSSDSFRAGAKVLAGMGHSLEGWMFFTQLEELAEFAKAVPDLTIILCHVGGLLGTGPYAGRIEEVKAIWTKGIAAAAAQPNIYMKIGGIGMPSVGFDWHLRDKPIGSEELASNMAPIVNHCIEQFGPSRCMFESNFPVDKVSYSYNVMYNAFKRITKDHSASERAEMFHDVAAKVYRVDV</sequence>
<dbReference type="SUPFAM" id="SSF51556">
    <property type="entry name" value="Metallo-dependent hydrolases"/>
    <property type="match status" value="1"/>
</dbReference>
<proteinExistence type="inferred from homology"/>
<evidence type="ECO:0000313" key="3">
    <source>
        <dbReference type="EMBL" id="CUV02804.1"/>
    </source>
</evidence>
<dbReference type="GO" id="GO:0016787">
    <property type="term" value="F:hydrolase activity"/>
    <property type="evidence" value="ECO:0007669"/>
    <property type="project" value="InterPro"/>
</dbReference>
<dbReference type="AlphaFoldDB" id="A0A160V9P4"/>
<organism evidence="3">
    <name type="scientific">hydrothermal vent metagenome</name>
    <dbReference type="NCBI Taxonomy" id="652676"/>
    <lineage>
        <taxon>unclassified sequences</taxon>
        <taxon>metagenomes</taxon>
        <taxon>ecological metagenomes</taxon>
    </lineage>
</organism>
<dbReference type="InterPro" id="IPR052350">
    <property type="entry name" value="Metallo-dep_Lactonases"/>
</dbReference>
<name>A0A160V9P4_9ZZZZ</name>
<gene>
    <name evidence="3" type="ORF">MGWOODY_Clf1189</name>
</gene>
<reference evidence="3" key="1">
    <citation type="submission" date="2015-10" db="EMBL/GenBank/DDBJ databases">
        <authorList>
            <person name="Gilbert D.G."/>
        </authorList>
    </citation>
    <scope>NUCLEOTIDE SEQUENCE</scope>
</reference>